<dbReference type="RefSeq" id="WP_223102506.1">
    <property type="nucleotide sequence ID" value="NZ_CP061913.1"/>
</dbReference>
<organism evidence="3 4">
    <name type="scientific">Dactylosporangium vinaceum</name>
    <dbReference type="NCBI Taxonomy" id="53362"/>
    <lineage>
        <taxon>Bacteria</taxon>
        <taxon>Bacillati</taxon>
        <taxon>Actinomycetota</taxon>
        <taxon>Actinomycetes</taxon>
        <taxon>Micromonosporales</taxon>
        <taxon>Micromonosporaceae</taxon>
        <taxon>Dactylosporangium</taxon>
    </lineage>
</organism>
<gene>
    <name evidence="3" type="ORF">ACFFTR_31205</name>
</gene>
<feature type="chain" id="PRO_5046711992" description="Septum formation initiator" evidence="2">
    <location>
        <begin position="22"/>
        <end position="156"/>
    </location>
</feature>
<feature type="compositionally biased region" description="Low complexity" evidence="1">
    <location>
        <begin position="63"/>
        <end position="80"/>
    </location>
</feature>
<accession>A0ABV5MFG0</accession>
<evidence type="ECO:0008006" key="5">
    <source>
        <dbReference type="Google" id="ProtNLM"/>
    </source>
</evidence>
<evidence type="ECO:0000313" key="3">
    <source>
        <dbReference type="EMBL" id="MFB9447582.1"/>
    </source>
</evidence>
<feature type="signal peptide" evidence="2">
    <location>
        <begin position="1"/>
        <end position="21"/>
    </location>
</feature>
<evidence type="ECO:0000313" key="4">
    <source>
        <dbReference type="Proteomes" id="UP001589608"/>
    </source>
</evidence>
<evidence type="ECO:0000256" key="2">
    <source>
        <dbReference type="SAM" id="SignalP"/>
    </source>
</evidence>
<dbReference type="Proteomes" id="UP001589608">
    <property type="component" value="Unassembled WGS sequence"/>
</dbReference>
<protein>
    <recommendedName>
        <fullName evidence="5">Septum formation initiator</fullName>
    </recommendedName>
</protein>
<keyword evidence="2" id="KW-0732">Signal</keyword>
<comment type="caution">
    <text evidence="3">The sequence shown here is derived from an EMBL/GenBank/DDBJ whole genome shotgun (WGS) entry which is preliminary data.</text>
</comment>
<sequence>MRMRWPVVAAGWVAAAALATAASVGAVGTLRGLFGPGDAPMLESDVEAQLTGPPTTPSPSTPGPSSSAATVPGASGPPATKRALSTDGGSLIASCTGGLAYIESYIPKSGYEVDHLARGPAATTALRFKARSGGGSVRLQVTCENGEPTLRYGGDD</sequence>
<reference evidence="3 4" key="1">
    <citation type="submission" date="2024-09" db="EMBL/GenBank/DDBJ databases">
        <authorList>
            <person name="Sun Q."/>
            <person name="Mori K."/>
        </authorList>
    </citation>
    <scope>NUCLEOTIDE SEQUENCE [LARGE SCALE GENOMIC DNA]</scope>
    <source>
        <strain evidence="3 4">JCM 3307</strain>
    </source>
</reference>
<dbReference type="EMBL" id="JBHMCA010000054">
    <property type="protein sequence ID" value="MFB9447582.1"/>
    <property type="molecule type" value="Genomic_DNA"/>
</dbReference>
<feature type="region of interest" description="Disordered" evidence="1">
    <location>
        <begin position="47"/>
        <end position="87"/>
    </location>
</feature>
<proteinExistence type="predicted"/>
<evidence type="ECO:0000256" key="1">
    <source>
        <dbReference type="SAM" id="MobiDB-lite"/>
    </source>
</evidence>
<keyword evidence="4" id="KW-1185">Reference proteome</keyword>
<name>A0ABV5MFG0_9ACTN</name>